<dbReference type="RefSeq" id="WP_111628906.1">
    <property type="nucleotide sequence ID" value="NZ_QLMC01000003.1"/>
</dbReference>
<organism evidence="2 3">
    <name type="scientific">Larkinella arboricola</name>
    <dbReference type="NCBI Taxonomy" id="643671"/>
    <lineage>
        <taxon>Bacteria</taxon>
        <taxon>Pseudomonadati</taxon>
        <taxon>Bacteroidota</taxon>
        <taxon>Cytophagia</taxon>
        <taxon>Cytophagales</taxon>
        <taxon>Spirosomataceae</taxon>
        <taxon>Larkinella</taxon>
    </lineage>
</organism>
<protein>
    <submittedName>
        <fullName evidence="2">Uncharacterized protein</fullName>
    </submittedName>
</protein>
<feature type="chain" id="PRO_5016426471" evidence="1">
    <location>
        <begin position="26"/>
        <end position="126"/>
    </location>
</feature>
<dbReference type="Proteomes" id="UP000248790">
    <property type="component" value="Unassembled WGS sequence"/>
</dbReference>
<gene>
    <name evidence="2" type="ORF">LX87_02864</name>
</gene>
<feature type="signal peptide" evidence="1">
    <location>
        <begin position="1"/>
        <end position="25"/>
    </location>
</feature>
<evidence type="ECO:0000256" key="1">
    <source>
        <dbReference type="SAM" id="SignalP"/>
    </source>
</evidence>
<sequence>MKKVSFFLVMVLVSVALRGISQAPAPEDFFAGKWEINVAGTPNGDARFVTDLVRKDGKLTGELTDPTGTMKEKIPLTSIEESADKIALYFTTQGYDVNIDLTKVDDDNLKGSLMNMFEAKAKRLKE</sequence>
<dbReference type="EMBL" id="QLMC01000003">
    <property type="protein sequence ID" value="RAJ97957.1"/>
    <property type="molecule type" value="Genomic_DNA"/>
</dbReference>
<accession>A0A327WXD3</accession>
<evidence type="ECO:0000313" key="2">
    <source>
        <dbReference type="EMBL" id="RAJ97957.1"/>
    </source>
</evidence>
<dbReference type="OrthoDB" id="1100674at2"/>
<keyword evidence="3" id="KW-1185">Reference proteome</keyword>
<name>A0A327WXD3_LARAB</name>
<keyword evidence="1" id="KW-0732">Signal</keyword>
<evidence type="ECO:0000313" key="3">
    <source>
        <dbReference type="Proteomes" id="UP000248790"/>
    </source>
</evidence>
<dbReference type="AlphaFoldDB" id="A0A327WXD3"/>
<reference evidence="2 3" key="1">
    <citation type="submission" date="2018-06" db="EMBL/GenBank/DDBJ databases">
        <title>Genomic Encyclopedia of Archaeal and Bacterial Type Strains, Phase II (KMG-II): from individual species to whole genera.</title>
        <authorList>
            <person name="Goeker M."/>
        </authorList>
    </citation>
    <scope>NUCLEOTIDE SEQUENCE [LARGE SCALE GENOMIC DNA]</scope>
    <source>
        <strain evidence="2 3">DSM 21851</strain>
    </source>
</reference>
<comment type="caution">
    <text evidence="2">The sequence shown here is derived from an EMBL/GenBank/DDBJ whole genome shotgun (WGS) entry which is preliminary data.</text>
</comment>
<proteinExistence type="predicted"/>